<organism evidence="1 2">
    <name type="scientific">Pisolithus tinctorius Marx 270</name>
    <dbReference type="NCBI Taxonomy" id="870435"/>
    <lineage>
        <taxon>Eukaryota</taxon>
        <taxon>Fungi</taxon>
        <taxon>Dikarya</taxon>
        <taxon>Basidiomycota</taxon>
        <taxon>Agaricomycotina</taxon>
        <taxon>Agaricomycetes</taxon>
        <taxon>Agaricomycetidae</taxon>
        <taxon>Boletales</taxon>
        <taxon>Sclerodermatineae</taxon>
        <taxon>Pisolithaceae</taxon>
        <taxon>Pisolithus</taxon>
    </lineage>
</organism>
<dbReference type="OrthoDB" id="10250458at2759"/>
<gene>
    <name evidence="1" type="ORF">M404DRAFT_33324</name>
</gene>
<dbReference type="EMBL" id="KN832048">
    <property type="protein sequence ID" value="KIN96353.1"/>
    <property type="molecule type" value="Genomic_DNA"/>
</dbReference>
<protein>
    <submittedName>
        <fullName evidence="1">Uncharacterized protein</fullName>
    </submittedName>
</protein>
<dbReference type="InParanoid" id="A0A0C3NM53"/>
<dbReference type="AlphaFoldDB" id="A0A0C3NM53"/>
<evidence type="ECO:0000313" key="2">
    <source>
        <dbReference type="Proteomes" id="UP000054217"/>
    </source>
</evidence>
<dbReference type="Proteomes" id="UP000054217">
    <property type="component" value="Unassembled WGS sequence"/>
</dbReference>
<reference evidence="2" key="2">
    <citation type="submission" date="2015-01" db="EMBL/GenBank/DDBJ databases">
        <title>Evolutionary Origins and Diversification of the Mycorrhizal Mutualists.</title>
        <authorList>
            <consortium name="DOE Joint Genome Institute"/>
            <consortium name="Mycorrhizal Genomics Consortium"/>
            <person name="Kohler A."/>
            <person name="Kuo A."/>
            <person name="Nagy L.G."/>
            <person name="Floudas D."/>
            <person name="Copeland A."/>
            <person name="Barry K.W."/>
            <person name="Cichocki N."/>
            <person name="Veneault-Fourrey C."/>
            <person name="LaButti K."/>
            <person name="Lindquist E.A."/>
            <person name="Lipzen A."/>
            <person name="Lundell T."/>
            <person name="Morin E."/>
            <person name="Murat C."/>
            <person name="Riley R."/>
            <person name="Ohm R."/>
            <person name="Sun H."/>
            <person name="Tunlid A."/>
            <person name="Henrissat B."/>
            <person name="Grigoriev I.V."/>
            <person name="Hibbett D.S."/>
            <person name="Martin F."/>
        </authorList>
    </citation>
    <scope>NUCLEOTIDE SEQUENCE [LARGE SCALE GENOMIC DNA]</scope>
    <source>
        <strain evidence="2">Marx 270</strain>
    </source>
</reference>
<dbReference type="STRING" id="870435.A0A0C3NM53"/>
<evidence type="ECO:0000313" key="1">
    <source>
        <dbReference type="EMBL" id="KIN96353.1"/>
    </source>
</evidence>
<name>A0A0C3NM53_PISTI</name>
<sequence length="97" mass="10555">MEALQKECKSEGSSLMDALISALADPVPFGADGEWERDTEFQENLVRILHTFSVQCGGTFSDAQRHALRGFFGGAERSGDSLGLSREEFTQLKSAIA</sequence>
<proteinExistence type="predicted"/>
<accession>A0A0C3NM53</accession>
<dbReference type="HOGENOM" id="CLU_2347551_0_0_1"/>
<keyword evidence="2" id="KW-1185">Reference proteome</keyword>
<reference evidence="1 2" key="1">
    <citation type="submission" date="2014-04" db="EMBL/GenBank/DDBJ databases">
        <authorList>
            <consortium name="DOE Joint Genome Institute"/>
            <person name="Kuo A."/>
            <person name="Kohler A."/>
            <person name="Costa M.D."/>
            <person name="Nagy L.G."/>
            <person name="Floudas D."/>
            <person name="Copeland A."/>
            <person name="Barry K.W."/>
            <person name="Cichocki N."/>
            <person name="Veneault-Fourrey C."/>
            <person name="LaButti K."/>
            <person name="Lindquist E.A."/>
            <person name="Lipzen A."/>
            <person name="Lundell T."/>
            <person name="Morin E."/>
            <person name="Murat C."/>
            <person name="Sun H."/>
            <person name="Tunlid A."/>
            <person name="Henrissat B."/>
            <person name="Grigoriev I.V."/>
            <person name="Hibbett D.S."/>
            <person name="Martin F."/>
            <person name="Nordberg H.P."/>
            <person name="Cantor M.N."/>
            <person name="Hua S.X."/>
        </authorList>
    </citation>
    <scope>NUCLEOTIDE SEQUENCE [LARGE SCALE GENOMIC DNA]</scope>
    <source>
        <strain evidence="1 2">Marx 270</strain>
    </source>
</reference>